<feature type="active site" description="Proton acceptor" evidence="10">
    <location>
        <position position="123"/>
    </location>
</feature>
<dbReference type="EMBL" id="MNBE01000228">
    <property type="protein sequence ID" value="OKP12374.1"/>
    <property type="molecule type" value="Genomic_DNA"/>
</dbReference>
<dbReference type="Pfam" id="PF01557">
    <property type="entry name" value="FAA_hydrolase"/>
    <property type="match status" value="1"/>
</dbReference>
<proteinExistence type="inferred from homology"/>
<feature type="binding site" evidence="11">
    <location>
        <position position="341"/>
    </location>
    <ligand>
        <name>substrate</name>
    </ligand>
</feature>
<reference evidence="16 17" key="1">
    <citation type="submission" date="2016-10" db="EMBL/GenBank/DDBJ databases">
        <title>Genome sequence of the ascomycete fungus Penicillium subrubescens.</title>
        <authorList>
            <person name="De Vries R.P."/>
            <person name="Peng M."/>
            <person name="Dilokpimol A."/>
            <person name="Hilden K."/>
            <person name="Makela M.R."/>
            <person name="Grigoriev I."/>
            <person name="Riley R."/>
            <person name="Granchi Z."/>
        </authorList>
    </citation>
    <scope>NUCLEOTIDE SEQUENCE [LARGE SCALE GENOMIC DNA]</scope>
    <source>
        <strain evidence="16 17">CBS 132785</strain>
    </source>
</reference>
<evidence type="ECO:0000256" key="4">
    <source>
        <dbReference type="ARBA" id="ARBA00022723"/>
    </source>
</evidence>
<comment type="similarity">
    <text evidence="2 13">Belongs to the FAH family.</text>
</comment>
<organism evidence="16 17">
    <name type="scientific">Penicillium subrubescens</name>
    <dbReference type="NCBI Taxonomy" id="1316194"/>
    <lineage>
        <taxon>Eukaryota</taxon>
        <taxon>Fungi</taxon>
        <taxon>Dikarya</taxon>
        <taxon>Ascomycota</taxon>
        <taxon>Pezizomycotina</taxon>
        <taxon>Eurotiomycetes</taxon>
        <taxon>Eurotiomycetidae</taxon>
        <taxon>Eurotiales</taxon>
        <taxon>Aspergillaceae</taxon>
        <taxon>Penicillium</taxon>
    </lineage>
</organism>
<dbReference type="GO" id="GO:1902000">
    <property type="term" value="P:homogentisate catabolic process"/>
    <property type="evidence" value="ECO:0007669"/>
    <property type="project" value="TreeGrafter"/>
</dbReference>
<sequence length="409" mass="43718">MTSPEYQSHFSLANIPFGVASSNSHPSPQCVTRLENNIIFLADLQRTGVFAEVASLPEVIFEKSSLNEYAALPKSTQREVRTVLQETLAKPLPTGFTEDISAVTLHMPVAVGGFTDFSCSLHHVRNAGRAILNDESPPPGFFNFPIGYNGRASTIFVSGTPVIRPQGHFFDRSAPTEKKPIVYGPSQALDYELEIGVIVGKGLSRLQGLNAKDADEHIFGFVILNDWSARDIQGCEMIPLGPLNGKSFGTSISPWIVTLDALEPFKVPGPKPETVLASHLEDIDASSYAIDLKVEILTGTQATTVTESKAQDLHWSGRQMAAHLASTGADIQTGDIIGTGTVSGPVDGSYGCLLEITKAGKEPITLVDGSKRHFLLDGDVVRMTAVVGDPGSGIGFGECVGEIQPSMKL</sequence>
<keyword evidence="7 12" id="KW-0460">Magnesium</keyword>
<evidence type="ECO:0000313" key="16">
    <source>
        <dbReference type="EMBL" id="OKP12374.1"/>
    </source>
</evidence>
<feature type="domain" description="Fumarylacetoacetase N-terminal" evidence="15">
    <location>
        <begin position="13"/>
        <end position="108"/>
    </location>
</feature>
<dbReference type="InterPro" id="IPR015377">
    <property type="entry name" value="Fumarylacetoacetase_N"/>
</dbReference>
<keyword evidence="17" id="KW-1185">Reference proteome</keyword>
<dbReference type="SUPFAM" id="SSF63433">
    <property type="entry name" value="Fumarylacetoacetate hydrolase, FAH, N-terminal domain"/>
    <property type="match status" value="1"/>
</dbReference>
<evidence type="ECO:0000256" key="12">
    <source>
        <dbReference type="PIRSR" id="PIRSR605959-3"/>
    </source>
</evidence>
<keyword evidence="5 13" id="KW-0378">Hydrolase</keyword>
<dbReference type="GO" id="GO:0004334">
    <property type="term" value="F:fumarylacetoacetase activity"/>
    <property type="evidence" value="ECO:0007669"/>
    <property type="project" value="UniProtKB-UniRule"/>
</dbReference>
<feature type="binding site" evidence="12">
    <location>
        <position position="192"/>
    </location>
    <ligand>
        <name>Ca(2+)</name>
        <dbReference type="ChEBI" id="CHEBI:29108"/>
    </ligand>
</feature>
<dbReference type="EC" id="3.7.1.2" evidence="3 13"/>
<dbReference type="Proteomes" id="UP000186955">
    <property type="component" value="Unassembled WGS sequence"/>
</dbReference>
<evidence type="ECO:0000256" key="11">
    <source>
        <dbReference type="PIRSR" id="PIRSR605959-2"/>
    </source>
</evidence>
<evidence type="ECO:0000256" key="8">
    <source>
        <dbReference type="ARBA" id="ARBA00022878"/>
    </source>
</evidence>
<dbReference type="SUPFAM" id="SSF56529">
    <property type="entry name" value="FAH"/>
    <property type="match status" value="1"/>
</dbReference>
<dbReference type="GO" id="GO:0046872">
    <property type="term" value="F:metal ion binding"/>
    <property type="evidence" value="ECO:0007669"/>
    <property type="project" value="UniProtKB-UniRule"/>
</dbReference>
<evidence type="ECO:0000256" key="3">
    <source>
        <dbReference type="ARBA" id="ARBA00012094"/>
    </source>
</evidence>
<comment type="pathway">
    <text evidence="1 13">Amino-acid degradation; L-phenylalanine degradation; acetoacetate and fumarate from L-phenylalanine: step 6/6.</text>
</comment>
<evidence type="ECO:0000256" key="10">
    <source>
        <dbReference type="PIRSR" id="PIRSR605959-1"/>
    </source>
</evidence>
<accession>A0A1Q5UIS4</accession>
<evidence type="ECO:0000256" key="9">
    <source>
        <dbReference type="ARBA" id="ARBA00023232"/>
    </source>
</evidence>
<feature type="binding site" evidence="12">
    <location>
        <position position="250"/>
    </location>
    <ligand>
        <name>Mg(2+)</name>
        <dbReference type="ChEBI" id="CHEBI:18420"/>
    </ligand>
</feature>
<keyword evidence="9 13" id="KW-0585">Phenylalanine catabolism</keyword>
<dbReference type="PANTHER" id="PTHR43069">
    <property type="entry name" value="FUMARYLACETOACETASE"/>
    <property type="match status" value="1"/>
</dbReference>
<dbReference type="FunFam" id="3.90.850.10:FF:000011">
    <property type="entry name" value="Fumarylacetoacetase"/>
    <property type="match status" value="1"/>
</dbReference>
<evidence type="ECO:0000256" key="5">
    <source>
        <dbReference type="ARBA" id="ARBA00022801"/>
    </source>
</evidence>
<feature type="domain" description="Fumarylacetoacetase-like C-terminal" evidence="14">
    <location>
        <begin position="114"/>
        <end position="399"/>
    </location>
</feature>
<dbReference type="Gene3D" id="2.30.30.230">
    <property type="entry name" value="Fumarylacetoacetase, N-terminal domain"/>
    <property type="match status" value="1"/>
</dbReference>
<keyword evidence="4 12" id="KW-0479">Metal-binding</keyword>
<evidence type="ECO:0000256" key="2">
    <source>
        <dbReference type="ARBA" id="ARBA00010211"/>
    </source>
</evidence>
<evidence type="ECO:0000256" key="6">
    <source>
        <dbReference type="ARBA" id="ARBA00022837"/>
    </source>
</evidence>
<dbReference type="AlphaFoldDB" id="A0A1Q5UIS4"/>
<feature type="binding site" evidence="12">
    <location>
        <position position="194"/>
    </location>
    <ligand>
        <name>Ca(2+)</name>
        <dbReference type="ChEBI" id="CHEBI:29108"/>
    </ligand>
</feature>
<dbReference type="InterPro" id="IPR011234">
    <property type="entry name" value="Fumarylacetoacetase-like_C"/>
</dbReference>
<keyword evidence="8 13" id="KW-0828">Tyrosine catabolism</keyword>
<dbReference type="STRING" id="1316194.A0A1Q5UIS4"/>
<dbReference type="GO" id="GO:0006572">
    <property type="term" value="P:L-tyrosine catabolic process"/>
    <property type="evidence" value="ECO:0007669"/>
    <property type="project" value="UniProtKB-UniRule"/>
</dbReference>
<keyword evidence="6 12" id="KW-0106">Calcium</keyword>
<dbReference type="OrthoDB" id="9971669at2759"/>
<comment type="cofactor">
    <cofactor evidence="13">
        <name>Mg(2+)</name>
        <dbReference type="ChEBI" id="CHEBI:18420"/>
    </cofactor>
    <cofactor evidence="13">
        <name>Ca(2+)</name>
        <dbReference type="ChEBI" id="CHEBI:29108"/>
    </cofactor>
</comment>
<feature type="binding site" evidence="11">
    <location>
        <position position="233"/>
    </location>
    <ligand>
        <name>substrate</name>
    </ligand>
</feature>
<comment type="caution">
    <text evidence="16">The sequence shown here is derived from an EMBL/GenBank/DDBJ whole genome shotgun (WGS) entry which is preliminary data.</text>
</comment>
<evidence type="ECO:0000313" key="17">
    <source>
        <dbReference type="Proteomes" id="UP000186955"/>
    </source>
</evidence>
<dbReference type="InterPro" id="IPR036663">
    <property type="entry name" value="Fumarylacetoacetase_C_sf"/>
</dbReference>
<dbReference type="PANTHER" id="PTHR43069:SF5">
    <property type="entry name" value="FUMARYLACETOACETASE"/>
    <property type="match status" value="1"/>
</dbReference>
<dbReference type="InterPro" id="IPR005959">
    <property type="entry name" value="Fumarylacetoacetase"/>
</dbReference>
<protein>
    <recommendedName>
        <fullName evidence="3 13">Fumarylacetoacetase</fullName>
        <ecNumber evidence="3 13">3.7.1.2</ecNumber>
    </recommendedName>
    <alternativeName>
        <fullName evidence="13">Fumarylacetoacetate hydrolase</fullName>
    </alternativeName>
</protein>
<evidence type="ECO:0000259" key="15">
    <source>
        <dbReference type="Pfam" id="PF09298"/>
    </source>
</evidence>
<dbReference type="Gene3D" id="3.90.850.10">
    <property type="entry name" value="Fumarylacetoacetase-like, C-terminal domain"/>
    <property type="match status" value="1"/>
</dbReference>
<evidence type="ECO:0000259" key="14">
    <source>
        <dbReference type="Pfam" id="PF01557"/>
    </source>
</evidence>
<comment type="catalytic activity">
    <reaction evidence="13">
        <text>4-fumarylacetoacetate + H2O = acetoacetate + fumarate + H(+)</text>
        <dbReference type="Rhea" id="RHEA:10244"/>
        <dbReference type="ChEBI" id="CHEBI:13705"/>
        <dbReference type="ChEBI" id="CHEBI:15377"/>
        <dbReference type="ChEBI" id="CHEBI:15378"/>
        <dbReference type="ChEBI" id="CHEBI:18034"/>
        <dbReference type="ChEBI" id="CHEBI:29806"/>
        <dbReference type="EC" id="3.7.1.2"/>
    </reaction>
</comment>
<name>A0A1Q5UIS4_9EURO</name>
<dbReference type="Pfam" id="PF09298">
    <property type="entry name" value="FAA_hydrolase_N"/>
    <property type="match status" value="1"/>
</dbReference>
<evidence type="ECO:0000256" key="13">
    <source>
        <dbReference type="RuleBase" id="RU366008"/>
    </source>
</evidence>
<feature type="binding site" evidence="12">
    <location>
        <position position="116"/>
    </location>
    <ligand>
        <name>Ca(2+)</name>
        <dbReference type="ChEBI" id="CHEBI:29108"/>
    </ligand>
</feature>
<feature type="binding site" evidence="12">
    <location>
        <position position="226"/>
    </location>
    <ligand>
        <name>Mg(2+)</name>
        <dbReference type="ChEBI" id="CHEBI:18420"/>
    </ligand>
</feature>
<evidence type="ECO:0000256" key="1">
    <source>
        <dbReference type="ARBA" id="ARBA00004782"/>
    </source>
</evidence>
<evidence type="ECO:0000256" key="7">
    <source>
        <dbReference type="ARBA" id="ARBA00022842"/>
    </source>
</evidence>
<dbReference type="UniPathway" id="UPA00139">
    <property type="reaction ID" value="UER00341"/>
</dbReference>
<feature type="binding site" evidence="12">
    <location>
        <position position="226"/>
    </location>
    <ligand>
        <name>Ca(2+)</name>
        <dbReference type="ChEBI" id="CHEBI:29108"/>
    </ligand>
</feature>
<dbReference type="InterPro" id="IPR036462">
    <property type="entry name" value="Fumarylacetoacetase_N_sf"/>
</dbReference>
<feature type="binding site" evidence="12">
    <location>
        <position position="246"/>
    </location>
    <ligand>
        <name>Mg(2+)</name>
        <dbReference type="ChEBI" id="CHEBI:18420"/>
    </ligand>
</feature>
<gene>
    <name evidence="16" type="ORF">PENSUB_2110</name>
</gene>
<dbReference type="GO" id="GO:0006559">
    <property type="term" value="P:L-phenylalanine catabolic process"/>
    <property type="evidence" value="ECO:0007669"/>
    <property type="project" value="UniProtKB-UniRule"/>
</dbReference>